<dbReference type="EMBL" id="JADRCP010000002">
    <property type="protein sequence ID" value="MBK5176877.1"/>
    <property type="molecule type" value="Genomic_DNA"/>
</dbReference>
<comment type="caution">
    <text evidence="5">The sequence shown here is derived from an EMBL/GenBank/DDBJ whole genome shotgun (WGS) entry which is preliminary data.</text>
</comment>
<evidence type="ECO:0000256" key="3">
    <source>
        <dbReference type="PIRNR" id="PIRNR029218"/>
    </source>
</evidence>
<protein>
    <recommendedName>
        <fullName evidence="3">Toxin</fullName>
    </recommendedName>
</protein>
<dbReference type="Proteomes" id="UP001296969">
    <property type="component" value="Unassembled WGS sequence"/>
</dbReference>
<dbReference type="InterPro" id="IPR051803">
    <property type="entry name" value="TA_system_RelE-like_toxin"/>
</dbReference>
<accession>A0A9D7AJ73</accession>
<evidence type="ECO:0000313" key="5">
    <source>
        <dbReference type="EMBL" id="MBK5176877.1"/>
    </source>
</evidence>
<keyword evidence="2" id="KW-1277">Toxin-antitoxin system</keyword>
<dbReference type="Pfam" id="PF05016">
    <property type="entry name" value="ParE_toxin"/>
    <property type="match status" value="1"/>
</dbReference>
<dbReference type="RefSeq" id="WP_228398265.1">
    <property type="nucleotide sequence ID" value="NZ_JADRCP010000002.1"/>
</dbReference>
<organism evidence="5 6">
    <name type="scientific">Limnobaculum xujianqingii</name>
    <dbReference type="NCBI Taxonomy" id="2738837"/>
    <lineage>
        <taxon>Bacteria</taxon>
        <taxon>Pseudomonadati</taxon>
        <taxon>Pseudomonadota</taxon>
        <taxon>Gammaproteobacteria</taxon>
        <taxon>Enterobacterales</taxon>
        <taxon>Budviciaceae</taxon>
        <taxon>Limnobaculum</taxon>
    </lineage>
</organism>
<comment type="similarity">
    <text evidence="1 3">Belongs to the RelE toxin family.</text>
</comment>
<evidence type="ECO:0000313" key="4">
    <source>
        <dbReference type="EMBL" id="MBK5073392.1"/>
    </source>
</evidence>
<evidence type="ECO:0000256" key="2">
    <source>
        <dbReference type="ARBA" id="ARBA00022649"/>
    </source>
</evidence>
<evidence type="ECO:0000313" key="6">
    <source>
        <dbReference type="Proteomes" id="UP000807542"/>
    </source>
</evidence>
<reference evidence="5 7" key="1">
    <citation type="submission" date="2020-11" db="EMBL/GenBank/DDBJ databases">
        <title>Insectihabitans protaetiae gen. nov. sp. nov. and Insectihabitans allomyrinae sp. nov., isolated from larvae of Protaetia brevitarsis seulensis and Allomyrina dichotoma, respectively.</title>
        <authorList>
            <person name="Lee S.D."/>
            <person name="Byeon Y.-S."/>
            <person name="Kim S.-M."/>
            <person name="Yang H.L."/>
            <person name="Kim I.S."/>
        </authorList>
    </citation>
    <scope>NUCLEOTIDE SEQUENCE</scope>
    <source>
        <strain evidence="5">CWB-B4</strain>
        <strain evidence="4 7">CWB-B43</strain>
    </source>
</reference>
<keyword evidence="7" id="KW-1185">Reference proteome</keyword>
<dbReference type="EMBL" id="JADRCQ010000002">
    <property type="protein sequence ID" value="MBK5073392.1"/>
    <property type="molecule type" value="Genomic_DNA"/>
</dbReference>
<dbReference type="InterPro" id="IPR007712">
    <property type="entry name" value="RelE/ParE_toxin"/>
</dbReference>
<proteinExistence type="inferred from homology"/>
<dbReference type="PANTHER" id="PTHR33755:SF3">
    <property type="entry name" value="TOXIN"/>
    <property type="match status" value="1"/>
</dbReference>
<evidence type="ECO:0000256" key="1">
    <source>
        <dbReference type="ARBA" id="ARBA00006226"/>
    </source>
</evidence>
<dbReference type="AlphaFoldDB" id="A0A9D7AJ73"/>
<gene>
    <name evidence="5" type="ORF">I2492_11150</name>
    <name evidence="4" type="ORF">I2493_10235</name>
</gene>
<name>A0A9D7AJ73_9GAMM</name>
<evidence type="ECO:0000313" key="7">
    <source>
        <dbReference type="Proteomes" id="UP001296969"/>
    </source>
</evidence>
<sequence length="99" mass="12155">MRKYKLSKLADEDIYQIARYTIQQLGQRQAKRYYDELKKTFELLALSPWIGRECDWLCEGTRRFEFKKHSIYYILQNDDIFISRVIHQSMDVEVMDFFE</sequence>
<dbReference type="PIRSF" id="PIRSF029218">
    <property type="entry name" value="ParE"/>
    <property type="match status" value="1"/>
</dbReference>
<dbReference type="Proteomes" id="UP000807542">
    <property type="component" value="Unassembled WGS sequence"/>
</dbReference>
<dbReference type="InterPro" id="IPR028344">
    <property type="entry name" value="ParE1/4"/>
</dbReference>
<dbReference type="InterPro" id="IPR035093">
    <property type="entry name" value="RelE/ParE_toxin_dom_sf"/>
</dbReference>
<dbReference type="PANTHER" id="PTHR33755">
    <property type="entry name" value="TOXIN PARE1-RELATED"/>
    <property type="match status" value="1"/>
</dbReference>
<dbReference type="Gene3D" id="3.30.2310.20">
    <property type="entry name" value="RelE-like"/>
    <property type="match status" value="1"/>
</dbReference>